<evidence type="ECO:0000313" key="1">
    <source>
        <dbReference type="EMBL" id="KAI0027564.1"/>
    </source>
</evidence>
<dbReference type="Proteomes" id="UP000814128">
    <property type="component" value="Unassembled WGS sequence"/>
</dbReference>
<reference evidence="1" key="1">
    <citation type="submission" date="2021-02" db="EMBL/GenBank/DDBJ databases">
        <authorList>
            <consortium name="DOE Joint Genome Institute"/>
            <person name="Ahrendt S."/>
            <person name="Looney B.P."/>
            <person name="Miyauchi S."/>
            <person name="Morin E."/>
            <person name="Drula E."/>
            <person name="Courty P.E."/>
            <person name="Chicoki N."/>
            <person name="Fauchery L."/>
            <person name="Kohler A."/>
            <person name="Kuo A."/>
            <person name="Labutti K."/>
            <person name="Pangilinan J."/>
            <person name="Lipzen A."/>
            <person name="Riley R."/>
            <person name="Andreopoulos W."/>
            <person name="He G."/>
            <person name="Johnson J."/>
            <person name="Barry K.W."/>
            <person name="Grigoriev I.V."/>
            <person name="Nagy L."/>
            <person name="Hibbett D."/>
            <person name="Henrissat B."/>
            <person name="Matheny P.B."/>
            <person name="Labbe J."/>
            <person name="Martin F."/>
        </authorList>
    </citation>
    <scope>NUCLEOTIDE SEQUENCE</scope>
    <source>
        <strain evidence="1">EC-137</strain>
    </source>
</reference>
<name>A0ACB8Q6W0_9AGAM</name>
<accession>A0ACB8Q6W0</accession>
<dbReference type="EMBL" id="MU273880">
    <property type="protein sequence ID" value="KAI0027564.1"/>
    <property type="molecule type" value="Genomic_DNA"/>
</dbReference>
<comment type="caution">
    <text evidence="1">The sequence shown here is derived from an EMBL/GenBank/DDBJ whole genome shotgun (WGS) entry which is preliminary data.</text>
</comment>
<sequence length="384" mass="43081">MAGSQPSLSAPMFPIEIWDIIFSDIDCQDVVSIRASCKFLKDIADRRLFSSLSVTNSSKSARAFLRRVKSEAARKYVKMITFTSCEFEWGMDMGRIRKVLGDAFECITSLSRLEHVRICFRSWRRYDSHYGNAMDMHELQTSILTALLNSQWTSSGAARTLNIQGLFTANSSAYGHKEFDRLAGSLTSFHVHVVRPSFIKYAIREDFWDAIVLRKFLASATTLTALSLDSESYFGLKPPISLAEVHFPALTSLSLRHVQFCAHSGATQFVLNHKTKLRCLALEYCSIVIHATQECKTGSDTDSTPPKLWSTVFGTFATNLESLVRLDVDYKLDPAFLNYVFQTTPYQFVGSYIGLSAVRTAEAADRAALEKFRETVTLRRASGG</sequence>
<proteinExistence type="predicted"/>
<organism evidence="1 2">
    <name type="scientific">Vararia minispora EC-137</name>
    <dbReference type="NCBI Taxonomy" id="1314806"/>
    <lineage>
        <taxon>Eukaryota</taxon>
        <taxon>Fungi</taxon>
        <taxon>Dikarya</taxon>
        <taxon>Basidiomycota</taxon>
        <taxon>Agaricomycotina</taxon>
        <taxon>Agaricomycetes</taxon>
        <taxon>Russulales</taxon>
        <taxon>Lachnocladiaceae</taxon>
        <taxon>Vararia</taxon>
    </lineage>
</organism>
<reference evidence="1" key="2">
    <citation type="journal article" date="2022" name="New Phytol.">
        <title>Evolutionary transition to the ectomycorrhizal habit in the genomes of a hyperdiverse lineage of mushroom-forming fungi.</title>
        <authorList>
            <person name="Looney B."/>
            <person name="Miyauchi S."/>
            <person name="Morin E."/>
            <person name="Drula E."/>
            <person name="Courty P.E."/>
            <person name="Kohler A."/>
            <person name="Kuo A."/>
            <person name="LaButti K."/>
            <person name="Pangilinan J."/>
            <person name="Lipzen A."/>
            <person name="Riley R."/>
            <person name="Andreopoulos W."/>
            <person name="He G."/>
            <person name="Johnson J."/>
            <person name="Nolan M."/>
            <person name="Tritt A."/>
            <person name="Barry K.W."/>
            <person name="Grigoriev I.V."/>
            <person name="Nagy L.G."/>
            <person name="Hibbett D."/>
            <person name="Henrissat B."/>
            <person name="Matheny P.B."/>
            <person name="Labbe J."/>
            <person name="Martin F.M."/>
        </authorList>
    </citation>
    <scope>NUCLEOTIDE SEQUENCE</scope>
    <source>
        <strain evidence="1">EC-137</strain>
    </source>
</reference>
<gene>
    <name evidence="1" type="ORF">K488DRAFT_90722</name>
</gene>
<protein>
    <submittedName>
        <fullName evidence="1">Uncharacterized protein</fullName>
    </submittedName>
</protein>
<evidence type="ECO:0000313" key="2">
    <source>
        <dbReference type="Proteomes" id="UP000814128"/>
    </source>
</evidence>
<keyword evidence="2" id="KW-1185">Reference proteome</keyword>